<dbReference type="InterPro" id="IPR021284">
    <property type="entry name" value="DUF2750"/>
</dbReference>
<comment type="caution">
    <text evidence="1">The sequence shown here is derived from an EMBL/GenBank/DDBJ whole genome shotgun (WGS) entry which is preliminary data.</text>
</comment>
<dbReference type="EMBL" id="BBLT01000010">
    <property type="protein sequence ID" value="GAL86976.1"/>
    <property type="molecule type" value="Genomic_DNA"/>
</dbReference>
<evidence type="ECO:0000313" key="2">
    <source>
        <dbReference type="Proteomes" id="UP000030185"/>
    </source>
</evidence>
<keyword evidence="2" id="KW-1185">Reference proteome</keyword>
<evidence type="ECO:0000313" key="1">
    <source>
        <dbReference type="EMBL" id="GAL86976.1"/>
    </source>
</evidence>
<dbReference type="eggNOG" id="ENOG50332FG">
    <property type="taxonomic scope" value="Bacteria"/>
</dbReference>
<proteinExistence type="predicted"/>
<accession>A0A098LJ12</accession>
<reference evidence="1 2" key="1">
    <citation type="submission" date="2014-09" db="EMBL/GenBank/DDBJ databases">
        <title>Sporocytophaga myxococcoides PG-01 genome sequencing.</title>
        <authorList>
            <person name="Liu L."/>
            <person name="Gao P.J."/>
            <person name="Chen G.J."/>
            <person name="Wang L.S."/>
        </authorList>
    </citation>
    <scope>NUCLEOTIDE SEQUENCE [LARGE SCALE GENOMIC DNA]</scope>
    <source>
        <strain evidence="1 2">PG-01</strain>
    </source>
</reference>
<gene>
    <name evidence="1" type="ORF">MYP_4206</name>
</gene>
<dbReference type="AlphaFoldDB" id="A0A098LJ12"/>
<evidence type="ECO:0008006" key="3">
    <source>
        <dbReference type="Google" id="ProtNLM"/>
    </source>
</evidence>
<dbReference type="Pfam" id="PF11042">
    <property type="entry name" value="DUF2750"/>
    <property type="match status" value="1"/>
</dbReference>
<organism evidence="1 2">
    <name type="scientific">Sporocytophaga myxococcoides</name>
    <dbReference type="NCBI Taxonomy" id="153721"/>
    <lineage>
        <taxon>Bacteria</taxon>
        <taxon>Pseudomonadati</taxon>
        <taxon>Bacteroidota</taxon>
        <taxon>Cytophagia</taxon>
        <taxon>Cytophagales</taxon>
        <taxon>Cytophagaceae</taxon>
        <taxon>Sporocytophaga</taxon>
    </lineage>
</organism>
<dbReference type="RefSeq" id="WP_045467583.1">
    <property type="nucleotide sequence ID" value="NZ_BBLT01000010.1"/>
</dbReference>
<dbReference type="OrthoDB" id="2936081at2"/>
<sequence>MAQDQATIDQNHKKFIQQVVETELVWGLETEDGFATSSSMEYEDADVIAFWSDEASAAACAGEDWAEYTPASISLGEFLENWCIGMQEDGLLAGTNWDTDLTGTELEPLDLALEILDALKAKGKKIQLQGFASQEIFAEELKKAWEETEGE</sequence>
<name>A0A098LJ12_9BACT</name>
<dbReference type="Proteomes" id="UP000030185">
    <property type="component" value="Unassembled WGS sequence"/>
</dbReference>
<protein>
    <recommendedName>
        <fullName evidence="3">DUF2750 domain-containing protein</fullName>
    </recommendedName>
</protein>